<keyword evidence="1" id="KW-0732">Signal</keyword>
<dbReference type="CDD" id="cd13530">
    <property type="entry name" value="PBP2_peptides_like"/>
    <property type="match status" value="1"/>
</dbReference>
<evidence type="ECO:0000313" key="3">
    <source>
        <dbReference type="EMBL" id="WDE97010.1"/>
    </source>
</evidence>
<dbReference type="SMART" id="SM00062">
    <property type="entry name" value="PBPb"/>
    <property type="match status" value="1"/>
</dbReference>
<protein>
    <submittedName>
        <fullName evidence="3">ABC transporter substrate-binding protein</fullName>
    </submittedName>
</protein>
<dbReference type="InterPro" id="IPR001638">
    <property type="entry name" value="Solute-binding_3/MltF_N"/>
</dbReference>
<evidence type="ECO:0000256" key="1">
    <source>
        <dbReference type="ARBA" id="ARBA00022729"/>
    </source>
</evidence>
<organism evidence="3 4">
    <name type="scientific">Lentisphaera profundi</name>
    <dbReference type="NCBI Taxonomy" id="1658616"/>
    <lineage>
        <taxon>Bacteria</taxon>
        <taxon>Pseudomonadati</taxon>
        <taxon>Lentisphaerota</taxon>
        <taxon>Lentisphaeria</taxon>
        <taxon>Lentisphaerales</taxon>
        <taxon>Lentisphaeraceae</taxon>
        <taxon>Lentisphaera</taxon>
    </lineage>
</organism>
<keyword evidence="4" id="KW-1185">Reference proteome</keyword>
<accession>A0ABY7VS25</accession>
<gene>
    <name evidence="3" type="ORF">PQO03_03420</name>
</gene>
<dbReference type="SUPFAM" id="SSF53850">
    <property type="entry name" value="Periplasmic binding protein-like II"/>
    <property type="match status" value="1"/>
</dbReference>
<dbReference type="EMBL" id="CP117811">
    <property type="protein sequence ID" value="WDE97010.1"/>
    <property type="molecule type" value="Genomic_DNA"/>
</dbReference>
<dbReference type="Pfam" id="PF00497">
    <property type="entry name" value="SBP_bac_3"/>
    <property type="match status" value="1"/>
</dbReference>
<feature type="domain" description="Solute-binding protein family 3/N-terminal" evidence="2">
    <location>
        <begin position="25"/>
        <end position="246"/>
    </location>
</feature>
<reference evidence="3 4" key="1">
    <citation type="submission" date="2023-02" db="EMBL/GenBank/DDBJ databases">
        <title>Genome sequence of Lentisphaera profundi SAORIC-696.</title>
        <authorList>
            <person name="Kim e."/>
            <person name="Cho J.-C."/>
            <person name="Choi A."/>
            <person name="Kang I."/>
        </authorList>
    </citation>
    <scope>NUCLEOTIDE SEQUENCE [LARGE SCALE GENOMIC DNA]</scope>
    <source>
        <strain evidence="3 4">SAORIC-696</strain>
    </source>
</reference>
<dbReference type="Gene3D" id="3.40.190.10">
    <property type="entry name" value="Periplasmic binding protein-like II"/>
    <property type="match status" value="2"/>
</dbReference>
<name>A0ABY7VS25_9BACT</name>
<proteinExistence type="predicted"/>
<evidence type="ECO:0000313" key="4">
    <source>
        <dbReference type="Proteomes" id="UP001214250"/>
    </source>
</evidence>
<evidence type="ECO:0000259" key="2">
    <source>
        <dbReference type="SMART" id="SM00062"/>
    </source>
</evidence>
<dbReference type="Proteomes" id="UP001214250">
    <property type="component" value="Chromosome 1"/>
</dbReference>
<dbReference type="RefSeq" id="WP_274151134.1">
    <property type="nucleotide sequence ID" value="NZ_CP117811.1"/>
</dbReference>
<sequence length="247" mass="28040">MHIIKAFITIVLFLHLFSCSSYNNTLRVGTSANYSPLAFKDKSGQHTGLEIDYALALGKELNREVEFVEIPFDELINALNENKIDIIMSGMTSNNNRSFKVKFLPPYIQTRIMILIKKDKENSINPSLKEVSSELKIGYVEGSVFGELVKNDFPENPNLPFEGLDQAISALQSGEIDVFLHESPGIVKYAQSHKELIKMTWGTESDALAWAVDYGNGKLYNQVLDIYQKWKINGTLKQIRNKWVPDY</sequence>
<dbReference type="PANTHER" id="PTHR35936">
    <property type="entry name" value="MEMBRANE-BOUND LYTIC MUREIN TRANSGLYCOSYLASE F"/>
    <property type="match status" value="1"/>
</dbReference>
<dbReference type="PANTHER" id="PTHR35936:SF17">
    <property type="entry name" value="ARGININE-BINDING EXTRACELLULAR PROTEIN ARTP"/>
    <property type="match status" value="1"/>
</dbReference>